<keyword evidence="5 6" id="KW-0472">Membrane</keyword>
<keyword evidence="2" id="KW-0813">Transport</keyword>
<evidence type="ECO:0000256" key="1">
    <source>
        <dbReference type="ARBA" id="ARBA00004141"/>
    </source>
</evidence>
<dbReference type="OrthoDB" id="9768885at2"/>
<feature type="transmembrane region" description="Helical" evidence="6">
    <location>
        <begin position="125"/>
        <end position="146"/>
    </location>
</feature>
<name>A0A1C0AC91_9FIRM</name>
<evidence type="ECO:0000313" key="7">
    <source>
        <dbReference type="EMBL" id="OCL27970.1"/>
    </source>
</evidence>
<evidence type="ECO:0000256" key="5">
    <source>
        <dbReference type="ARBA" id="ARBA00023136"/>
    </source>
</evidence>
<dbReference type="AlphaFoldDB" id="A0A1C0AC91"/>
<evidence type="ECO:0000256" key="4">
    <source>
        <dbReference type="ARBA" id="ARBA00022989"/>
    </source>
</evidence>
<evidence type="ECO:0000256" key="2">
    <source>
        <dbReference type="ARBA" id="ARBA00022448"/>
    </source>
</evidence>
<dbReference type="GO" id="GO:0032329">
    <property type="term" value="P:serine transport"/>
    <property type="evidence" value="ECO:0007669"/>
    <property type="project" value="TreeGrafter"/>
</dbReference>
<feature type="transmembrane region" description="Helical" evidence="6">
    <location>
        <begin position="304"/>
        <end position="324"/>
    </location>
</feature>
<reference evidence="8" key="1">
    <citation type="submission" date="2016-07" db="EMBL/GenBank/DDBJ databases">
        <authorList>
            <person name="Florea S."/>
            <person name="Webb J.S."/>
            <person name="Jaromczyk J."/>
            <person name="Schardl C.L."/>
        </authorList>
    </citation>
    <scope>NUCLEOTIDE SEQUENCE [LARGE SCALE GENOMIC DNA]</scope>
    <source>
        <strain evidence="8">Z6</strain>
    </source>
</reference>
<dbReference type="Proteomes" id="UP000093514">
    <property type="component" value="Unassembled WGS sequence"/>
</dbReference>
<feature type="transmembrane region" description="Helical" evidence="6">
    <location>
        <begin position="73"/>
        <end position="95"/>
    </location>
</feature>
<keyword evidence="4 6" id="KW-1133">Transmembrane helix</keyword>
<comment type="caution">
    <text evidence="7">The sequence shown here is derived from an EMBL/GenBank/DDBJ whole genome shotgun (WGS) entry which is preliminary data.</text>
</comment>
<gene>
    <name evidence="7" type="ORF">U472_01860</name>
</gene>
<dbReference type="GO" id="GO:0005886">
    <property type="term" value="C:plasma membrane"/>
    <property type="evidence" value="ECO:0007669"/>
    <property type="project" value="TreeGrafter"/>
</dbReference>
<dbReference type="Pfam" id="PF00375">
    <property type="entry name" value="SDF"/>
    <property type="match status" value="1"/>
</dbReference>
<dbReference type="Gene3D" id="1.10.3860.10">
    <property type="entry name" value="Sodium:dicarboxylate symporter"/>
    <property type="match status" value="1"/>
</dbReference>
<dbReference type="PANTHER" id="PTHR42865">
    <property type="entry name" value="PROTON/GLUTAMATE-ASPARTATE SYMPORTER"/>
    <property type="match status" value="1"/>
</dbReference>
<evidence type="ECO:0000256" key="3">
    <source>
        <dbReference type="ARBA" id="ARBA00022692"/>
    </source>
</evidence>
<dbReference type="PRINTS" id="PR00173">
    <property type="entry name" value="EDTRNSPORT"/>
</dbReference>
<dbReference type="InterPro" id="IPR001991">
    <property type="entry name" value="Na-dicarboxylate_symporter"/>
</dbReference>
<keyword evidence="3 6" id="KW-0812">Transmembrane</keyword>
<accession>A0A1C0AC91</accession>
<proteinExistence type="predicted"/>
<evidence type="ECO:0000313" key="8">
    <source>
        <dbReference type="Proteomes" id="UP000093514"/>
    </source>
</evidence>
<dbReference type="PANTHER" id="PTHR42865:SF8">
    <property type="entry name" value="SERINE_THREONINE TRANSPORTER SSTT"/>
    <property type="match status" value="1"/>
</dbReference>
<sequence length="399" mass="41807">MKKLGLLPKLVIGIIVGLILGTFCLKAGSEWPISLLKTFNGIFGSLLSYIIPFIIIAFVAPGIAELGKGASKLLGIATAIAYLSTIIAGTLAFILGKALLPVLLNGNTDLNTIDNTVKAFFNIDIPPMMGVMTALVTAFMIGLGMANIQGKSLYNVIKDFQNIVQKVIKVVIIPLLPLHIAGIIANMSYAGKVASIMSSFGKVFILIIGLQTTYVVIQYLIACHIGKRNPVKSIKNMLPAYFTAIGTQSSAATIPVTVRSVLSNDVEEDIADFVIPLGATIHLAGDTITLTLASMAVMMLSGQAVTFAAMFPFILMLGVTMVAAPGIPGGGVMASLGLLEGMLGFGGMQKSLMIALHLAQDSFGTAANVMGDGSIAIIMNSLSRTEIVTNEGDSINENI</sequence>
<dbReference type="InterPro" id="IPR036458">
    <property type="entry name" value="Na:dicarbo_symporter_sf"/>
</dbReference>
<dbReference type="EMBL" id="LWDV01000006">
    <property type="protein sequence ID" value="OCL27970.1"/>
    <property type="molecule type" value="Genomic_DNA"/>
</dbReference>
<feature type="transmembrane region" description="Helical" evidence="6">
    <location>
        <begin position="167"/>
        <end position="191"/>
    </location>
</feature>
<dbReference type="RefSeq" id="WP_068714948.1">
    <property type="nucleotide sequence ID" value="NZ_LWDV01000006.1"/>
</dbReference>
<comment type="subcellular location">
    <subcellularLocation>
        <location evidence="1">Membrane</location>
        <topology evidence="1">Multi-pass membrane protein</topology>
    </subcellularLocation>
</comment>
<dbReference type="SUPFAM" id="SSF118215">
    <property type="entry name" value="Proton glutamate symport protein"/>
    <property type="match status" value="1"/>
</dbReference>
<protein>
    <submittedName>
        <fullName evidence="7">Sodium:proton antiporter</fullName>
    </submittedName>
</protein>
<reference evidence="7 8" key="2">
    <citation type="submission" date="2016-08" db="EMBL/GenBank/DDBJ databases">
        <title>Orenia metallireducens sp. nov. strain Z6, a Novel Metal-reducing Firmicute from the Deep Subsurface.</title>
        <authorList>
            <person name="Maxim B.I."/>
            <person name="Kenneth K."/>
            <person name="Flynn T.M."/>
            <person name="Oloughlin E.J."/>
            <person name="Locke R.A."/>
            <person name="Weber J.R."/>
            <person name="Egan S.M."/>
            <person name="Mackie R.I."/>
            <person name="Cann I.K."/>
        </authorList>
    </citation>
    <scope>NUCLEOTIDE SEQUENCE [LARGE SCALE GENOMIC DNA]</scope>
    <source>
        <strain evidence="7 8">Z6</strain>
    </source>
</reference>
<feature type="transmembrane region" description="Helical" evidence="6">
    <location>
        <begin position="203"/>
        <end position="226"/>
    </location>
</feature>
<feature type="transmembrane region" description="Helical" evidence="6">
    <location>
        <begin position="42"/>
        <end position="61"/>
    </location>
</feature>
<keyword evidence="8" id="KW-1185">Reference proteome</keyword>
<dbReference type="GO" id="GO:0005295">
    <property type="term" value="F:neutral L-amino acid:sodium symporter activity"/>
    <property type="evidence" value="ECO:0007669"/>
    <property type="project" value="TreeGrafter"/>
</dbReference>
<evidence type="ECO:0000256" key="6">
    <source>
        <dbReference type="SAM" id="Phobius"/>
    </source>
</evidence>
<organism evidence="7 8">
    <name type="scientific">Orenia metallireducens</name>
    <dbReference type="NCBI Taxonomy" id="1413210"/>
    <lineage>
        <taxon>Bacteria</taxon>
        <taxon>Bacillati</taxon>
        <taxon>Bacillota</taxon>
        <taxon>Clostridia</taxon>
        <taxon>Halanaerobiales</taxon>
        <taxon>Halobacteroidaceae</taxon>
        <taxon>Orenia</taxon>
    </lineage>
</organism>